<evidence type="ECO:0000259" key="1">
    <source>
        <dbReference type="Pfam" id="PF02470"/>
    </source>
</evidence>
<comment type="caution">
    <text evidence="2">The sequence shown here is derived from an EMBL/GenBank/DDBJ whole genome shotgun (WGS) entry which is preliminary data.</text>
</comment>
<sequence length="262" mass="30027">MKKPKNLEIAMGLCFIGTLLFSFFMTVIRQDSKSKDYPYRLSLYYSRIDGLKEGTEVRVLGVPKGYIAHISVKPVIEISDRRHLSPNETDAIELLIAMKEPITLWDNYKVDFQTITVFSNRVININPGSSEGKTPYFNPTFREGEKVPDYFPSARYFDDFFKAASQTIEENREDIRSITQNTREISDKLNGKKGTIPRIIGSDEMYLSLNETVTDAEKIGIEGRRYMESARNLETSMPIPFFVTLSFYGRTTLLGRRIGPQN</sequence>
<dbReference type="InterPro" id="IPR052336">
    <property type="entry name" value="MlaD_Phospholipid_Transporter"/>
</dbReference>
<evidence type="ECO:0000313" key="3">
    <source>
        <dbReference type="Proteomes" id="UP000245133"/>
    </source>
</evidence>
<protein>
    <submittedName>
        <fullName evidence="2">ABC transporter substrate binding protein</fullName>
    </submittedName>
</protein>
<proteinExistence type="predicted"/>
<dbReference type="PANTHER" id="PTHR33371">
    <property type="entry name" value="INTERMEMBRANE PHOSPHOLIPID TRANSPORT SYSTEM BINDING PROTEIN MLAD-RELATED"/>
    <property type="match status" value="1"/>
</dbReference>
<organism evidence="2 3">
    <name type="scientific">Leptospira ryugenii</name>
    <dbReference type="NCBI Taxonomy" id="1917863"/>
    <lineage>
        <taxon>Bacteria</taxon>
        <taxon>Pseudomonadati</taxon>
        <taxon>Spirochaetota</taxon>
        <taxon>Spirochaetia</taxon>
        <taxon>Leptospirales</taxon>
        <taxon>Leptospiraceae</taxon>
        <taxon>Leptospira</taxon>
    </lineage>
</organism>
<dbReference type="OrthoDB" id="333853at2"/>
<evidence type="ECO:0000313" key="2">
    <source>
        <dbReference type="EMBL" id="GBF51158.1"/>
    </source>
</evidence>
<feature type="domain" description="Mce/MlaD" evidence="1">
    <location>
        <begin position="38"/>
        <end position="128"/>
    </location>
</feature>
<name>A0A2P2E2P6_9LEPT</name>
<accession>A0A2P2E2P6</accession>
<gene>
    <name evidence="2" type="ORF">LPTSP4_26900</name>
</gene>
<dbReference type="EMBL" id="BFBB01000008">
    <property type="protein sequence ID" value="GBF51158.1"/>
    <property type="molecule type" value="Genomic_DNA"/>
</dbReference>
<dbReference type="Pfam" id="PF02470">
    <property type="entry name" value="MlaD"/>
    <property type="match status" value="1"/>
</dbReference>
<dbReference type="AlphaFoldDB" id="A0A2P2E2P6"/>
<dbReference type="RefSeq" id="WP_108977520.1">
    <property type="nucleotide sequence ID" value="NZ_BFBB01000008.1"/>
</dbReference>
<keyword evidence="3" id="KW-1185">Reference proteome</keyword>
<dbReference type="PANTHER" id="PTHR33371:SF4">
    <property type="entry name" value="INTERMEMBRANE PHOSPHOLIPID TRANSPORT SYSTEM BINDING PROTEIN MLAD"/>
    <property type="match status" value="1"/>
</dbReference>
<dbReference type="InterPro" id="IPR003399">
    <property type="entry name" value="Mce/MlaD"/>
</dbReference>
<reference evidence="2 3" key="1">
    <citation type="submission" date="2018-02" db="EMBL/GenBank/DDBJ databases">
        <title>Novel Leptospira species isolated from soil and water in Japan.</title>
        <authorList>
            <person name="Nakao R."/>
            <person name="Masuzawa T."/>
        </authorList>
    </citation>
    <scope>NUCLEOTIDE SEQUENCE [LARGE SCALE GENOMIC DNA]</scope>
    <source>
        <strain evidence="2 3">YH101</strain>
    </source>
</reference>
<dbReference type="Proteomes" id="UP000245133">
    <property type="component" value="Unassembled WGS sequence"/>
</dbReference>